<proteinExistence type="predicted"/>
<gene>
    <name evidence="2" type="ORF">TM35_000034340</name>
</gene>
<feature type="region of interest" description="Disordered" evidence="1">
    <location>
        <begin position="390"/>
        <end position="433"/>
    </location>
</feature>
<name>A0A1X0P774_9TRYP</name>
<keyword evidence="3" id="KW-1185">Reference proteome</keyword>
<accession>A0A1X0P774</accession>
<feature type="compositionally biased region" description="Polar residues" evidence="1">
    <location>
        <begin position="330"/>
        <end position="339"/>
    </location>
</feature>
<feature type="compositionally biased region" description="Basic and acidic residues" evidence="1">
    <location>
        <begin position="302"/>
        <end position="316"/>
    </location>
</feature>
<feature type="compositionally biased region" description="Basic and acidic residues" evidence="1">
    <location>
        <begin position="390"/>
        <end position="405"/>
    </location>
</feature>
<dbReference type="AlphaFoldDB" id="A0A1X0P774"/>
<organism evidence="2 3">
    <name type="scientific">Trypanosoma theileri</name>
    <dbReference type="NCBI Taxonomy" id="67003"/>
    <lineage>
        <taxon>Eukaryota</taxon>
        <taxon>Discoba</taxon>
        <taxon>Euglenozoa</taxon>
        <taxon>Kinetoplastea</taxon>
        <taxon>Metakinetoplastina</taxon>
        <taxon>Trypanosomatida</taxon>
        <taxon>Trypanosomatidae</taxon>
        <taxon>Trypanosoma</taxon>
    </lineage>
</organism>
<protein>
    <submittedName>
        <fullName evidence="2">Uncharacterized protein</fullName>
    </submittedName>
</protein>
<evidence type="ECO:0000313" key="2">
    <source>
        <dbReference type="EMBL" id="ORC92681.1"/>
    </source>
</evidence>
<dbReference type="OrthoDB" id="242102at2759"/>
<dbReference type="RefSeq" id="XP_028886747.1">
    <property type="nucleotide sequence ID" value="XM_029022201.1"/>
</dbReference>
<dbReference type="Proteomes" id="UP000192257">
    <property type="component" value="Unassembled WGS sequence"/>
</dbReference>
<evidence type="ECO:0000256" key="1">
    <source>
        <dbReference type="SAM" id="MobiDB-lite"/>
    </source>
</evidence>
<sequence>MKVRHFVKITVAVAIGYVAYRGMRSFLRNDITLSLTEVVHLLPSERTIEMDEGTEVHGEIQCETYLMRSYRFLMKLTANVKGDIVVPNTKVRSRHRVMHATENGSYRNLTHSIGSKKRDGSPSIIVTNLNPMVDGWELASSGNLCFTPACIGDEVLLCYEGTVKAGTMPNAVVRNCYLHPDDTPGLKRLVFDLVVYDVVHAVRVNVKLPNHYCDVVAVHTSGVGRVHQPNPRKPHHLMWEIGTVDETTWKGVNSLGPGVLPEARLARRGFTDDDLAEAALRSNKEMDGSSTMGHTHFISDTAESRFEDTMDRDSKKNKSSSNDYDLGTGMNANESSSSMPFHRERSGLPEGTHLLIANFILVFEEPDGMEYDYVSSDSDVDNMDDELTSHEVHNSKKHKDGREMSPTRGGSTKKSAKREERARKKQQLRQRSVDSILTSGRGVSTYLPEVEFSYSIASLASGMTIRKLQTVSERPNWVPRSLLDSWLLRWMIPGIHKLRLGKYAHYTTWFVQPVVISTL</sequence>
<feature type="region of interest" description="Disordered" evidence="1">
    <location>
        <begin position="282"/>
        <end position="346"/>
    </location>
</feature>
<reference evidence="2 3" key="1">
    <citation type="submission" date="2017-03" db="EMBL/GenBank/DDBJ databases">
        <title>An alternative strategy for trypanosome survival in the mammalian bloodstream revealed through genome and transcriptome analysis of the ubiquitous bovine parasite Trypanosoma (Megatrypanum) theileri.</title>
        <authorList>
            <person name="Kelly S."/>
            <person name="Ivens A."/>
            <person name="Mott A."/>
            <person name="O'Neill E."/>
            <person name="Emms D."/>
            <person name="Macleod O."/>
            <person name="Voorheis P."/>
            <person name="Matthews J."/>
            <person name="Matthews K."/>
            <person name="Carrington M."/>
        </authorList>
    </citation>
    <scope>NUCLEOTIDE SEQUENCE [LARGE SCALE GENOMIC DNA]</scope>
    <source>
        <strain evidence="2">Edinburgh</strain>
    </source>
</reference>
<dbReference type="VEuPathDB" id="TriTrypDB:TM35_000034340"/>
<dbReference type="EMBL" id="NBCO01000003">
    <property type="protein sequence ID" value="ORC92681.1"/>
    <property type="molecule type" value="Genomic_DNA"/>
</dbReference>
<evidence type="ECO:0000313" key="3">
    <source>
        <dbReference type="Proteomes" id="UP000192257"/>
    </source>
</evidence>
<comment type="caution">
    <text evidence="2">The sequence shown here is derived from an EMBL/GenBank/DDBJ whole genome shotgun (WGS) entry which is preliminary data.</text>
</comment>
<dbReference type="GeneID" id="39981981"/>